<name>A0A014N2C3_9HYPO</name>
<dbReference type="Proteomes" id="UP000030151">
    <property type="component" value="Unassembled WGS sequence"/>
</dbReference>
<keyword evidence="2" id="KW-0539">Nucleus</keyword>
<evidence type="ECO:0000256" key="2">
    <source>
        <dbReference type="ARBA" id="ARBA00023242"/>
    </source>
</evidence>
<dbReference type="CDD" id="cd00067">
    <property type="entry name" value="GAL4"/>
    <property type="match status" value="1"/>
</dbReference>
<dbReference type="eggNOG" id="ENOG502RXA0">
    <property type="taxonomic scope" value="Eukaryota"/>
</dbReference>
<dbReference type="HOGENOM" id="CLU_041955_0_0_1"/>
<dbReference type="AlphaFoldDB" id="A0A014N2C3"/>
<feature type="domain" description="Zn(2)-C6 fungal-type" evidence="3">
    <location>
        <begin position="27"/>
        <end position="57"/>
    </location>
</feature>
<evidence type="ECO:0000259" key="3">
    <source>
        <dbReference type="PROSITE" id="PS50048"/>
    </source>
</evidence>
<dbReference type="Pfam" id="PF11951">
    <property type="entry name" value="Fungal_trans_2"/>
    <property type="match status" value="1"/>
</dbReference>
<dbReference type="GO" id="GO:0008270">
    <property type="term" value="F:zinc ion binding"/>
    <property type="evidence" value="ECO:0007669"/>
    <property type="project" value="InterPro"/>
</dbReference>
<evidence type="ECO:0000313" key="4">
    <source>
        <dbReference type="EMBL" id="EXU99614.1"/>
    </source>
</evidence>
<dbReference type="PANTHER" id="PTHR37534">
    <property type="entry name" value="TRANSCRIPTIONAL ACTIVATOR PROTEIN UGA3"/>
    <property type="match status" value="1"/>
</dbReference>
<dbReference type="SUPFAM" id="SSF57701">
    <property type="entry name" value="Zn2/Cys6 DNA-binding domain"/>
    <property type="match status" value="1"/>
</dbReference>
<dbReference type="PROSITE" id="PS00463">
    <property type="entry name" value="ZN2_CY6_FUNGAL_1"/>
    <property type="match status" value="1"/>
</dbReference>
<dbReference type="GO" id="GO:0000981">
    <property type="term" value="F:DNA-binding transcription factor activity, RNA polymerase II-specific"/>
    <property type="evidence" value="ECO:0007669"/>
    <property type="project" value="InterPro"/>
</dbReference>
<dbReference type="Pfam" id="PF00172">
    <property type="entry name" value="Zn_clus"/>
    <property type="match status" value="1"/>
</dbReference>
<evidence type="ECO:0000313" key="5">
    <source>
        <dbReference type="Proteomes" id="UP000030151"/>
    </source>
</evidence>
<reference evidence="4 5" key="1">
    <citation type="submission" date="2014-02" db="EMBL/GenBank/DDBJ databases">
        <title>The genome sequence of the entomopathogenic fungus Metarhizium robertsii ARSEF 2575.</title>
        <authorList>
            <person name="Giuliano Garisto Donzelli B."/>
            <person name="Roe B.A."/>
            <person name="Macmil S.L."/>
            <person name="Krasnoff S.B."/>
            <person name="Gibson D.M."/>
        </authorList>
    </citation>
    <scope>NUCLEOTIDE SEQUENCE [LARGE SCALE GENOMIC DNA]</scope>
    <source>
        <strain evidence="4 5">ARSEF 2575</strain>
    </source>
</reference>
<dbReference type="OrthoDB" id="3362851at2759"/>
<gene>
    <name evidence="4" type="ORF">X797_007425</name>
</gene>
<comment type="subcellular location">
    <subcellularLocation>
        <location evidence="1">Nucleus</location>
    </subcellularLocation>
</comment>
<dbReference type="SMART" id="SM00066">
    <property type="entry name" value="GAL4"/>
    <property type="match status" value="1"/>
</dbReference>
<dbReference type="GO" id="GO:0005634">
    <property type="term" value="C:nucleus"/>
    <property type="evidence" value="ECO:0007669"/>
    <property type="project" value="UniProtKB-SubCell"/>
</dbReference>
<dbReference type="PROSITE" id="PS50048">
    <property type="entry name" value="ZN2_CY6_FUNGAL_2"/>
    <property type="match status" value="1"/>
</dbReference>
<dbReference type="EMBL" id="JELW01000018">
    <property type="protein sequence ID" value="EXU99614.1"/>
    <property type="molecule type" value="Genomic_DNA"/>
</dbReference>
<protein>
    <submittedName>
        <fullName evidence="4">Zn(2)-Cys(6) zinc finger domain protein</fullName>
    </submittedName>
</protein>
<dbReference type="InterPro" id="IPR036864">
    <property type="entry name" value="Zn2-C6_fun-type_DNA-bd_sf"/>
</dbReference>
<evidence type="ECO:0000256" key="1">
    <source>
        <dbReference type="ARBA" id="ARBA00004123"/>
    </source>
</evidence>
<dbReference type="InterPro" id="IPR001138">
    <property type="entry name" value="Zn2Cys6_DnaBD"/>
</dbReference>
<sequence length="476" mass="53311">MDSPSGPSSANRDLQPSIRRSRVVEGSCWTCRKRRVKCDIRKPSCTRCLDAEQPCSYSATPPIKWVGGISSRRRLASVGNPSAFRGLSLPGSVSPSTQPLDRSELRLYFSDVVLPRFVVNESIEWDLDDVLQNESLLEAVTAVSQAHYARYSKVDVYDVTAVRKNARYTAIEAFRRCLQQGLQSDGSVQMLFAVNILFCMLDGMIEPSDEHNASTCHLRGGWAILHNWPNTPTRMLLQDGLQAHLLSIYGTMDLVHALLSGDKPFFQSTIWVMFSGLQTWFGRLPAGDRFLEILTAFADMASLGHLVHANLPLDSVSLVSKCLTRIEAIFDSRGMQNNSEYFGRTNTSSPSPWATFCSIYEICGVIYLQRALRLRPADDEVVQAAARRGVEKVIDPNLPGIMRHCVIFPMLVIGSHCTLAQDRQAILQALSPSSSYLSFGNMQLMADFLRETWAREATNKNWWDFFSSLSEKAFLF</sequence>
<dbReference type="InterPro" id="IPR021858">
    <property type="entry name" value="Fun_TF"/>
</dbReference>
<accession>A0A014N2C3</accession>
<dbReference type="Gene3D" id="4.10.240.10">
    <property type="entry name" value="Zn(2)-C6 fungal-type DNA-binding domain"/>
    <property type="match status" value="1"/>
</dbReference>
<organism evidence="4 5">
    <name type="scientific">Metarhizium robertsii</name>
    <dbReference type="NCBI Taxonomy" id="568076"/>
    <lineage>
        <taxon>Eukaryota</taxon>
        <taxon>Fungi</taxon>
        <taxon>Dikarya</taxon>
        <taxon>Ascomycota</taxon>
        <taxon>Pezizomycotina</taxon>
        <taxon>Sordariomycetes</taxon>
        <taxon>Hypocreomycetidae</taxon>
        <taxon>Hypocreales</taxon>
        <taxon>Clavicipitaceae</taxon>
        <taxon>Metarhizium</taxon>
    </lineage>
</organism>
<dbReference type="PANTHER" id="PTHR37534:SF46">
    <property type="entry name" value="ZN(II)2CYS6 TRANSCRIPTION FACTOR (EUROFUNG)"/>
    <property type="match status" value="1"/>
</dbReference>
<proteinExistence type="predicted"/>
<comment type="caution">
    <text evidence="4">The sequence shown here is derived from an EMBL/GenBank/DDBJ whole genome shotgun (WGS) entry which is preliminary data.</text>
</comment>